<dbReference type="AlphaFoldDB" id="A0AAQ3SZH0"/>
<sequence>MGVYCIFQYGTLLEAMSTLIKGTGSAVLHFTLLRLESFSIVDSCKMLLCSAREVYSDCSYCMSRNELIEMMNDGSFVIKVDSIIACGMPRLVVLAKIFDSNGPA</sequence>
<reference evidence="1 2" key="1">
    <citation type="submission" date="2024-02" db="EMBL/GenBank/DDBJ databases">
        <title>High-quality chromosome-scale genome assembly of Pensacola bahiagrass (Paspalum notatum Flugge var. saurae).</title>
        <authorList>
            <person name="Vega J.M."/>
            <person name="Podio M."/>
            <person name="Orjuela J."/>
            <person name="Siena L.A."/>
            <person name="Pessino S.C."/>
            <person name="Combes M.C."/>
            <person name="Mariac C."/>
            <person name="Albertini E."/>
            <person name="Pupilli F."/>
            <person name="Ortiz J.P.A."/>
            <person name="Leblanc O."/>
        </authorList>
    </citation>
    <scope>NUCLEOTIDE SEQUENCE [LARGE SCALE GENOMIC DNA]</scope>
    <source>
        <strain evidence="1">R1</strain>
        <tissue evidence="1">Leaf</tissue>
    </source>
</reference>
<accession>A0AAQ3SZH0</accession>
<organism evidence="1 2">
    <name type="scientific">Paspalum notatum var. saurae</name>
    <dbReference type="NCBI Taxonomy" id="547442"/>
    <lineage>
        <taxon>Eukaryota</taxon>
        <taxon>Viridiplantae</taxon>
        <taxon>Streptophyta</taxon>
        <taxon>Embryophyta</taxon>
        <taxon>Tracheophyta</taxon>
        <taxon>Spermatophyta</taxon>
        <taxon>Magnoliopsida</taxon>
        <taxon>Liliopsida</taxon>
        <taxon>Poales</taxon>
        <taxon>Poaceae</taxon>
        <taxon>PACMAD clade</taxon>
        <taxon>Panicoideae</taxon>
        <taxon>Andropogonodae</taxon>
        <taxon>Paspaleae</taxon>
        <taxon>Paspalinae</taxon>
        <taxon>Paspalum</taxon>
    </lineage>
</organism>
<dbReference type="EMBL" id="CP144747">
    <property type="protein sequence ID" value="WVZ62469.1"/>
    <property type="molecule type" value="Genomic_DNA"/>
</dbReference>
<name>A0AAQ3SZH0_PASNO</name>
<dbReference type="Proteomes" id="UP001341281">
    <property type="component" value="Chromosome 03"/>
</dbReference>
<evidence type="ECO:0000313" key="2">
    <source>
        <dbReference type="Proteomes" id="UP001341281"/>
    </source>
</evidence>
<protein>
    <submittedName>
        <fullName evidence="1">Uncharacterized protein</fullName>
    </submittedName>
</protein>
<evidence type="ECO:0000313" key="1">
    <source>
        <dbReference type="EMBL" id="WVZ62469.1"/>
    </source>
</evidence>
<keyword evidence="2" id="KW-1185">Reference proteome</keyword>
<proteinExistence type="predicted"/>
<gene>
    <name evidence="1" type="ORF">U9M48_012218</name>
</gene>